<evidence type="ECO:0000259" key="2">
    <source>
        <dbReference type="PROSITE" id="PS51977"/>
    </source>
</evidence>
<dbReference type="SUPFAM" id="SSF142921">
    <property type="entry name" value="WGR domain-like"/>
    <property type="match status" value="1"/>
</dbReference>
<name>A0ABT1JBR1_9ACTN</name>
<dbReference type="Gene3D" id="2.20.140.10">
    <property type="entry name" value="WGR domain"/>
    <property type="match status" value="1"/>
</dbReference>
<evidence type="ECO:0000256" key="1">
    <source>
        <dbReference type="SAM" id="MobiDB-lite"/>
    </source>
</evidence>
<comment type="caution">
    <text evidence="3">The sequence shown here is derived from an EMBL/GenBank/DDBJ whole genome shotgun (WGS) entry which is preliminary data.</text>
</comment>
<dbReference type="SMART" id="SM00773">
    <property type="entry name" value="WGR"/>
    <property type="match status" value="1"/>
</dbReference>
<sequence>MRRWELVGDGSAKFWEAAAEGALVRVRYGRIGTPGREQLKELASDEAARAHLARLVAEKQRKGYIETGPQIAQASPEPTAETAAPPVEEPAGLPDEHSFVLPAEWRTKVLPRRSGTAVPAGTSAAPAVRELGPAELADEQHWIAQVLTAPASDPELVRAAQSYLAGEPDALGAAAVASMLFAGMGDTFLKRSPIADRWIAQHGPAFAARATVHTFEVATTYQQTGYHRTDVMVRRHVPQGYQYSSTRHYERGLAARVRALLAVTDEASYREVVEALAVCRTTPERRVVAAFLAPGTPGWADDCLADEPYGDGGPWMRTMLMQALDDPAQLLRLGPSPEILWNAWTVDLFATLADALGPACARLLGEALRRGYGSDHTRAITDAATVFPTDDAFRFLLSALDDKHSRPALQKAMTRYPVRAVRLLAAAAADSGKNAPAARQLLDSHVRLHRTHLPEILPQLDSSTAGLVRALDAAAERIAEASADALPPLLVSPPWTRRRTSRMPRVLSGLQPDSASALLWDDGEQERWARTEFTGYQYPPDTDWAVTAEQALNGSQGLWYACRLLAQGPMGVLSPYVENWQPDDLWNGLEHLRPVLAKYGSAAVPMAVFAARSQPANLAPLLLPVLDITAARVMADGLVRLKSVQPTARSWFARHGIPAALLLVPDAVGPDGPGRRAAEQALRVVAAAEGAESVRAAAADRYGAEAAGIVAEALGADPLETALPARMPVLPAWLRPAVLPQLLLASGEALPDSATEHVLMMLALSKPGAPYPGLAVAIDACRADSLAAFGWALFEQWRQAAMPAKESWVLPALGVLGDDGTVRRLTPIVRDWPGEGAHHRAVEGLGVLAEIGTDVALLHLHTIAQRVKFKALKLRAQEKIAEVAKGLGLTGDQLSDRLVPDLGLDADGTTVVDYGPRRFTVGFDEQLRPYVLDADGKRRKDLPAPGVRDDQELAPAERKRFAALKKDVRAVATDQIRRLETAMVSGRSWSAAEFDELFLRHPLVWHLARRLVWLADAAGAPTTAFRVAEDRTFADASDQEYALPEGASVRLAHPLHLGAELSAWSELFADYEILQPFPQLGRPVHRLTARDAAANRLPRYEGVTVPVGRLLGMTKKGWERGAPQDAGIERWFSKRIADGCHLVIQLDEGIWVGVVSEFPDQTFETVWLDTAPGDHWSSREYPLRFGDLDPVAVSELLADLEEMTAL</sequence>
<dbReference type="Proteomes" id="UP001206483">
    <property type="component" value="Unassembled WGS sequence"/>
</dbReference>
<feature type="compositionally biased region" description="Low complexity" evidence="1">
    <location>
        <begin position="76"/>
        <end position="91"/>
    </location>
</feature>
<feature type="region of interest" description="Disordered" evidence="1">
    <location>
        <begin position="68"/>
        <end position="95"/>
    </location>
</feature>
<dbReference type="CDD" id="cd07996">
    <property type="entry name" value="WGR_MMR_like"/>
    <property type="match status" value="1"/>
</dbReference>
<dbReference type="InterPro" id="IPR049809">
    <property type="entry name" value="YehF/YfeS-like_WGR"/>
</dbReference>
<gene>
    <name evidence="3" type="ORF">FHR36_007795</name>
</gene>
<dbReference type="Pfam" id="PF05406">
    <property type="entry name" value="WGR"/>
    <property type="match status" value="1"/>
</dbReference>
<dbReference type="InterPro" id="IPR008893">
    <property type="entry name" value="WGR_domain"/>
</dbReference>
<organism evidence="3 4">
    <name type="scientific">Kitasatospora paracochleata</name>
    <dbReference type="NCBI Taxonomy" id="58354"/>
    <lineage>
        <taxon>Bacteria</taxon>
        <taxon>Bacillati</taxon>
        <taxon>Actinomycetota</taxon>
        <taxon>Actinomycetes</taxon>
        <taxon>Kitasatosporales</taxon>
        <taxon>Streptomycetaceae</taxon>
        <taxon>Kitasatospora</taxon>
    </lineage>
</organism>
<dbReference type="Pfam" id="PF13569">
    <property type="entry name" value="DUF4132"/>
    <property type="match status" value="1"/>
</dbReference>
<proteinExistence type="predicted"/>
<evidence type="ECO:0000313" key="3">
    <source>
        <dbReference type="EMBL" id="MCP2314594.1"/>
    </source>
</evidence>
<keyword evidence="4" id="KW-1185">Reference proteome</keyword>
<dbReference type="InterPro" id="IPR036930">
    <property type="entry name" value="WGR_dom_sf"/>
</dbReference>
<dbReference type="RefSeq" id="WP_253804959.1">
    <property type="nucleotide sequence ID" value="NZ_JAMZDX010000009.1"/>
</dbReference>
<protein>
    <submittedName>
        <fullName evidence="3">DNA-binding WGR domain protein</fullName>
    </submittedName>
</protein>
<keyword evidence="3" id="KW-0238">DNA-binding</keyword>
<dbReference type="GO" id="GO:0003677">
    <property type="term" value="F:DNA binding"/>
    <property type="evidence" value="ECO:0007669"/>
    <property type="project" value="UniProtKB-KW"/>
</dbReference>
<dbReference type="InterPro" id="IPR025406">
    <property type="entry name" value="DUF4132"/>
</dbReference>
<evidence type="ECO:0000313" key="4">
    <source>
        <dbReference type="Proteomes" id="UP001206483"/>
    </source>
</evidence>
<dbReference type="EMBL" id="JAMZDX010000009">
    <property type="protein sequence ID" value="MCP2314594.1"/>
    <property type="molecule type" value="Genomic_DNA"/>
</dbReference>
<reference evidence="3 4" key="1">
    <citation type="submission" date="2022-06" db="EMBL/GenBank/DDBJ databases">
        <title>Sequencing the genomes of 1000 actinobacteria strains.</title>
        <authorList>
            <person name="Klenk H.-P."/>
        </authorList>
    </citation>
    <scope>NUCLEOTIDE SEQUENCE [LARGE SCALE GENOMIC DNA]</scope>
    <source>
        <strain evidence="3 4">DSM 41656</strain>
    </source>
</reference>
<accession>A0ABT1JBR1</accession>
<dbReference type="PROSITE" id="PS51977">
    <property type="entry name" value="WGR"/>
    <property type="match status" value="1"/>
</dbReference>
<feature type="domain" description="WGR" evidence="2">
    <location>
        <begin position="1"/>
        <end position="81"/>
    </location>
</feature>